<evidence type="ECO:0000259" key="5">
    <source>
        <dbReference type="Pfam" id="PF16870"/>
    </source>
</evidence>
<dbReference type="Proteomes" id="UP000469890">
    <property type="component" value="Unassembled WGS sequence"/>
</dbReference>
<dbReference type="GO" id="GO:0030976">
    <property type="term" value="F:thiamine pyrophosphate binding"/>
    <property type="evidence" value="ECO:0007669"/>
    <property type="project" value="InterPro"/>
</dbReference>
<comment type="cofactor">
    <cofactor evidence="1">
        <name>thiamine diphosphate</name>
        <dbReference type="ChEBI" id="CHEBI:58937"/>
    </cofactor>
</comment>
<sequence>MAPGTCFQPVLKDASIKNDAQVEKVVFLSGKFYYDLVKERQARGLDDKVALIRIEELSPFPKDALAKEIQKYAGAHEFVWCQEEPQNAGAYAFMAPRLAQLLPENKVLPA</sequence>
<comment type="caution">
    <text evidence="6">The sequence shown here is derived from an EMBL/GenBank/DDBJ whole genome shotgun (WGS) entry which is preliminary data.</text>
</comment>
<dbReference type="GO" id="GO:0016624">
    <property type="term" value="F:oxidoreductase activity, acting on the aldehyde or oxo group of donors, disulfide as acceptor"/>
    <property type="evidence" value="ECO:0007669"/>
    <property type="project" value="InterPro"/>
</dbReference>
<dbReference type="AlphaFoldDB" id="A0A8H4BKY8"/>
<dbReference type="EMBL" id="JAAECE010000003">
    <property type="protein sequence ID" value="KAF1803227.1"/>
    <property type="molecule type" value="Genomic_DNA"/>
</dbReference>
<organism evidence="6 7">
    <name type="scientific">Mucor circinelloides f. lusitanicus</name>
    <name type="common">Mucor racemosus var. lusitanicus</name>
    <dbReference type="NCBI Taxonomy" id="29924"/>
    <lineage>
        <taxon>Eukaryota</taxon>
        <taxon>Fungi</taxon>
        <taxon>Fungi incertae sedis</taxon>
        <taxon>Mucoromycota</taxon>
        <taxon>Mucoromycotina</taxon>
        <taxon>Mucoromycetes</taxon>
        <taxon>Mucorales</taxon>
        <taxon>Mucorineae</taxon>
        <taxon>Mucoraceae</taxon>
        <taxon>Mucor</taxon>
    </lineage>
</organism>
<comment type="similarity">
    <text evidence="2">Belongs to the alpha-ketoglutarate dehydrogenase family.</text>
</comment>
<reference evidence="6 7" key="1">
    <citation type="submission" date="2019-09" db="EMBL/GenBank/DDBJ databases">
        <authorList>
            <consortium name="DOE Joint Genome Institute"/>
            <person name="Mondo S.J."/>
            <person name="Navarro-Mendoza M.I."/>
            <person name="Perez-Arques C."/>
            <person name="Panchal S."/>
            <person name="Nicolas F.E."/>
            <person name="Ganguly P."/>
            <person name="Pangilinan J."/>
            <person name="Grigoriev I."/>
            <person name="Heitman J."/>
            <person name="Sanya K."/>
            <person name="Garre V."/>
        </authorList>
    </citation>
    <scope>NUCLEOTIDE SEQUENCE [LARGE SCALE GENOMIC DNA]</scope>
    <source>
        <strain evidence="6 7">MU402</strain>
    </source>
</reference>
<dbReference type="InterPro" id="IPR031717">
    <property type="entry name" value="ODO-1/KGD_C"/>
</dbReference>
<evidence type="ECO:0000256" key="4">
    <source>
        <dbReference type="ARBA" id="ARBA00023052"/>
    </source>
</evidence>
<dbReference type="InterPro" id="IPR011603">
    <property type="entry name" value="2oxoglutarate_DH_E1"/>
</dbReference>
<evidence type="ECO:0000256" key="1">
    <source>
        <dbReference type="ARBA" id="ARBA00001964"/>
    </source>
</evidence>
<gene>
    <name evidence="6" type="ORF">FB192DRAFT_1075345</name>
</gene>
<evidence type="ECO:0000256" key="2">
    <source>
        <dbReference type="ARBA" id="ARBA00006936"/>
    </source>
</evidence>
<evidence type="ECO:0000256" key="3">
    <source>
        <dbReference type="ARBA" id="ARBA00023002"/>
    </source>
</evidence>
<feature type="domain" description="2-oxoglutarate dehydrogenase E1 component/KDG C-terminal" evidence="5">
    <location>
        <begin position="1"/>
        <end position="105"/>
    </location>
</feature>
<dbReference type="PANTHER" id="PTHR23152:SF4">
    <property type="entry name" value="2-OXOADIPATE DEHYDROGENASE COMPLEX COMPONENT E1"/>
    <property type="match status" value="1"/>
</dbReference>
<evidence type="ECO:0000313" key="7">
    <source>
        <dbReference type="Proteomes" id="UP000469890"/>
    </source>
</evidence>
<protein>
    <recommendedName>
        <fullName evidence="5">2-oxoglutarate dehydrogenase E1 component/KDG C-terminal domain-containing protein</fullName>
    </recommendedName>
</protein>
<keyword evidence="4" id="KW-0786">Thiamine pyrophosphate</keyword>
<proteinExistence type="inferred from homology"/>
<dbReference type="Gene3D" id="3.40.50.11610">
    <property type="entry name" value="Multifunctional 2-oxoglutarate metabolism enzyme, C-terminal domain"/>
    <property type="match status" value="1"/>
</dbReference>
<accession>A0A8H4BKY8</accession>
<dbReference type="Pfam" id="PF16870">
    <property type="entry name" value="OxoGdeHyase_C"/>
    <property type="match status" value="1"/>
</dbReference>
<dbReference type="PANTHER" id="PTHR23152">
    <property type="entry name" value="2-OXOGLUTARATE DEHYDROGENASE"/>
    <property type="match status" value="1"/>
</dbReference>
<name>A0A8H4BKY8_MUCCL</name>
<evidence type="ECO:0000313" key="6">
    <source>
        <dbReference type="EMBL" id="KAF1803227.1"/>
    </source>
</evidence>
<keyword evidence="3" id="KW-0560">Oxidoreductase</keyword>
<dbReference type="InterPro" id="IPR042179">
    <property type="entry name" value="KGD_C_sf"/>
</dbReference>